<dbReference type="Proteomes" id="UP000188268">
    <property type="component" value="Unassembled WGS sequence"/>
</dbReference>
<evidence type="ECO:0000313" key="1">
    <source>
        <dbReference type="EMBL" id="OMO52190.1"/>
    </source>
</evidence>
<proteinExistence type="predicted"/>
<dbReference type="Gramene" id="OMO52190">
    <property type="protein sequence ID" value="OMO52190"/>
    <property type="gene ID" value="CCACVL1_29310"/>
</dbReference>
<dbReference type="AlphaFoldDB" id="A0A1R3G2E8"/>
<comment type="caution">
    <text evidence="1">The sequence shown here is derived from an EMBL/GenBank/DDBJ whole genome shotgun (WGS) entry which is preliminary data.</text>
</comment>
<dbReference type="EMBL" id="AWWV01015544">
    <property type="protein sequence ID" value="OMO52190.1"/>
    <property type="molecule type" value="Genomic_DNA"/>
</dbReference>
<sequence>MEIRRCENSVMKILKGYGEAEVGEIVDRLFNGHSGCDKKHHVRDEPEPPDEGKTKALKSLEKTVIDCLKTHVYSFLENRPPPKLKMMSLDEVMAAQEGKESGRNHKEEVKLTLRNWKREAALLALQKVEEDVAINVCDYCSGTLWVDLGHCWVLQGPSRTLWGLLGCAEAKPARARPCCAQPARALGQHVPKRLSADTKCCLGQSLARTMRMHARTRSACHTYVALPNALKGLWSMSLSPTSSATPSSPLPPGSARYYHRITIVLGLAPNSPPSWVVTFSFILPSARQGWLDMSKVILSIDWRFEVRV</sequence>
<evidence type="ECO:0000313" key="2">
    <source>
        <dbReference type="Proteomes" id="UP000188268"/>
    </source>
</evidence>
<organism evidence="1 2">
    <name type="scientific">Corchorus capsularis</name>
    <name type="common">Jute</name>
    <dbReference type="NCBI Taxonomy" id="210143"/>
    <lineage>
        <taxon>Eukaryota</taxon>
        <taxon>Viridiplantae</taxon>
        <taxon>Streptophyta</taxon>
        <taxon>Embryophyta</taxon>
        <taxon>Tracheophyta</taxon>
        <taxon>Spermatophyta</taxon>
        <taxon>Magnoliopsida</taxon>
        <taxon>eudicotyledons</taxon>
        <taxon>Gunneridae</taxon>
        <taxon>Pentapetalae</taxon>
        <taxon>rosids</taxon>
        <taxon>malvids</taxon>
        <taxon>Malvales</taxon>
        <taxon>Malvaceae</taxon>
        <taxon>Grewioideae</taxon>
        <taxon>Apeibeae</taxon>
        <taxon>Corchorus</taxon>
    </lineage>
</organism>
<gene>
    <name evidence="1" type="ORF">CCACVL1_29310</name>
</gene>
<keyword evidence="2" id="KW-1185">Reference proteome</keyword>
<protein>
    <submittedName>
        <fullName evidence="1">Uncharacterized protein</fullName>
    </submittedName>
</protein>
<reference evidence="1 2" key="1">
    <citation type="submission" date="2013-09" db="EMBL/GenBank/DDBJ databases">
        <title>Corchorus capsularis genome sequencing.</title>
        <authorList>
            <person name="Alam M."/>
            <person name="Haque M.S."/>
            <person name="Islam M.S."/>
            <person name="Emdad E.M."/>
            <person name="Islam M.M."/>
            <person name="Ahmed B."/>
            <person name="Halim A."/>
            <person name="Hossen Q.M.M."/>
            <person name="Hossain M.Z."/>
            <person name="Ahmed R."/>
            <person name="Khan M.M."/>
            <person name="Islam R."/>
            <person name="Rashid M.M."/>
            <person name="Khan S.A."/>
            <person name="Rahman M.S."/>
            <person name="Alam M."/>
        </authorList>
    </citation>
    <scope>NUCLEOTIDE SEQUENCE [LARGE SCALE GENOMIC DNA]</scope>
    <source>
        <strain evidence="2">cv. CVL-1</strain>
        <tissue evidence="1">Whole seedling</tissue>
    </source>
</reference>
<name>A0A1R3G2E8_COCAP</name>
<accession>A0A1R3G2E8</accession>